<evidence type="ECO:0000313" key="3">
    <source>
        <dbReference type="Proteomes" id="UP000006589"/>
    </source>
</evidence>
<proteinExistence type="predicted"/>
<dbReference type="Proteomes" id="UP000006589">
    <property type="component" value="Chromosome"/>
</dbReference>
<dbReference type="STRING" id="426355.Mrad2831_4153"/>
<protein>
    <submittedName>
        <fullName evidence="2">Uncharacterized protein</fullName>
    </submittedName>
</protein>
<organism evidence="2 3">
    <name type="scientific">Methylobacterium radiotolerans (strain ATCC 27329 / DSM 1819 / JCM 2831 / NBRC 15690 / NCIMB 10815 / 0-1)</name>
    <dbReference type="NCBI Taxonomy" id="426355"/>
    <lineage>
        <taxon>Bacteria</taxon>
        <taxon>Pseudomonadati</taxon>
        <taxon>Pseudomonadota</taxon>
        <taxon>Alphaproteobacteria</taxon>
        <taxon>Hyphomicrobiales</taxon>
        <taxon>Methylobacteriaceae</taxon>
        <taxon>Methylobacterium</taxon>
    </lineage>
</organism>
<dbReference type="GeneID" id="43529496"/>
<dbReference type="HOGENOM" id="CLU_1873016_0_0_5"/>
<reference evidence="2 3" key="1">
    <citation type="submission" date="2008-03" db="EMBL/GenBank/DDBJ databases">
        <title>Complete sequence of chromosome of Methylobacterium radiotolerans JCM 2831.</title>
        <authorList>
            <consortium name="US DOE Joint Genome Institute"/>
            <person name="Copeland A."/>
            <person name="Lucas S."/>
            <person name="Lapidus A."/>
            <person name="Glavina del Rio T."/>
            <person name="Dalin E."/>
            <person name="Tice H."/>
            <person name="Bruce D."/>
            <person name="Goodwin L."/>
            <person name="Pitluck S."/>
            <person name="Kiss H."/>
            <person name="Brettin T."/>
            <person name="Detter J.C."/>
            <person name="Han C."/>
            <person name="Kuske C.R."/>
            <person name="Schmutz J."/>
            <person name="Larimer F."/>
            <person name="Land M."/>
            <person name="Hauser L."/>
            <person name="Kyrpides N."/>
            <person name="Mikhailova N."/>
            <person name="Marx C.J."/>
            <person name="Richardson P."/>
        </authorList>
    </citation>
    <scope>NUCLEOTIDE SEQUENCE [LARGE SCALE GENOMIC DNA]</scope>
    <source>
        <strain evidence="3">ATCC 27329 / DSM 1819 / JCM 2831 / NBRC 15690 / NCIMB 10815 / 0-1</strain>
    </source>
</reference>
<gene>
    <name evidence="2" type="ordered locus">Mrad2831_4153</name>
</gene>
<feature type="region of interest" description="Disordered" evidence="1">
    <location>
        <begin position="1"/>
        <end position="23"/>
    </location>
</feature>
<dbReference type="AlphaFoldDB" id="B1M1E7"/>
<evidence type="ECO:0000313" key="2">
    <source>
        <dbReference type="EMBL" id="ACB26122.1"/>
    </source>
</evidence>
<sequence length="136" mass="14679">MTLASKGRSAAKGRSAVTNGRKPFLIQTTRKTPEYRRLKDILDRLFKERGGLENLSIEVQSSCRVFAGLVVQQEIILGRVAAGEAVDSSDLARMAYALERARRAIEVPKRSAAKKGRVVAIIPGAGAPFAGKETAL</sequence>
<dbReference type="EMBL" id="CP001001">
    <property type="protein sequence ID" value="ACB26122.1"/>
    <property type="molecule type" value="Genomic_DNA"/>
</dbReference>
<dbReference type="RefSeq" id="WP_012321078.1">
    <property type="nucleotide sequence ID" value="NC_010505.1"/>
</dbReference>
<accession>B1M1E7</accession>
<dbReference type="KEGG" id="mrd:Mrad2831_4153"/>
<evidence type="ECO:0000256" key="1">
    <source>
        <dbReference type="SAM" id="MobiDB-lite"/>
    </source>
</evidence>
<name>B1M1E7_METRJ</name>